<dbReference type="SUPFAM" id="SSF46785">
    <property type="entry name" value="Winged helix' DNA-binding domain"/>
    <property type="match status" value="1"/>
</dbReference>
<protein>
    <submittedName>
        <fullName evidence="1">Transcriptional regulator</fullName>
    </submittedName>
</protein>
<dbReference type="Gene3D" id="1.10.10.10">
    <property type="entry name" value="Winged helix-like DNA-binding domain superfamily/Winged helix DNA-binding domain"/>
    <property type="match status" value="1"/>
</dbReference>
<name>A0A1C2DFV5_9HYPH</name>
<keyword evidence="2" id="KW-1185">Reference proteome</keyword>
<dbReference type="InterPro" id="IPR036388">
    <property type="entry name" value="WH-like_DNA-bd_sf"/>
</dbReference>
<dbReference type="InterPro" id="IPR036390">
    <property type="entry name" value="WH_DNA-bd_sf"/>
</dbReference>
<reference evidence="1 2" key="1">
    <citation type="submission" date="2016-08" db="EMBL/GenBank/DDBJ databases">
        <title>Whole genome sequence of Mesorhizobium sp. strain UASWS1009 isolated from industrial sewage.</title>
        <authorList>
            <person name="Crovadore J."/>
            <person name="Calmin G."/>
            <person name="Chablais R."/>
            <person name="Cochard B."/>
            <person name="Lefort F."/>
        </authorList>
    </citation>
    <scope>NUCLEOTIDE SEQUENCE [LARGE SCALE GENOMIC DNA]</scope>
    <source>
        <strain evidence="1 2">UASWS1009</strain>
    </source>
</reference>
<dbReference type="AlphaFoldDB" id="A0A1C2DFV5"/>
<gene>
    <name evidence="1" type="ORF">QV13_29210</name>
</gene>
<dbReference type="RefSeq" id="WP_024922761.1">
    <property type="nucleotide sequence ID" value="NZ_MDEO01000036.1"/>
</dbReference>
<sequence>MSSDDLEKWRNLPRPVADRLLTLLKTRGPQTAADLGRALGTTGENARQQLGKLAAEGLAEPHSEVRGVGRPVQLWQLTEAGNARFPDAHAELTVQLLRAVRTTFGLAGLDKLIDARESETLANYKREMDGIADIKDRVSKLADIRSREGYMAEWREENGAFMLIENHCPICVAATTCQNFCRSELAIFQEILGQDVLVERRDHILAGARRCAYSVTPRHPQPA</sequence>
<evidence type="ECO:0000313" key="2">
    <source>
        <dbReference type="Proteomes" id="UP000094412"/>
    </source>
</evidence>
<comment type="caution">
    <text evidence="1">The sequence shown here is derived from an EMBL/GenBank/DDBJ whole genome shotgun (WGS) entry which is preliminary data.</text>
</comment>
<dbReference type="STRING" id="1566387.QV13_29210"/>
<dbReference type="OrthoDB" id="155998at2"/>
<evidence type="ECO:0000313" key="1">
    <source>
        <dbReference type="EMBL" id="OCX13545.1"/>
    </source>
</evidence>
<proteinExistence type="predicted"/>
<accession>A0A1C2DFV5</accession>
<dbReference type="EMBL" id="MDEO01000036">
    <property type="protein sequence ID" value="OCX13545.1"/>
    <property type="molecule type" value="Genomic_DNA"/>
</dbReference>
<organism evidence="1 2">
    <name type="scientific">Mesorhizobium hungaricum</name>
    <dbReference type="NCBI Taxonomy" id="1566387"/>
    <lineage>
        <taxon>Bacteria</taxon>
        <taxon>Pseudomonadati</taxon>
        <taxon>Pseudomonadota</taxon>
        <taxon>Alphaproteobacteria</taxon>
        <taxon>Hyphomicrobiales</taxon>
        <taxon>Phyllobacteriaceae</taxon>
        <taxon>Mesorhizobium</taxon>
    </lineage>
</organism>
<dbReference type="Proteomes" id="UP000094412">
    <property type="component" value="Unassembled WGS sequence"/>
</dbReference>